<evidence type="ECO:0000259" key="1">
    <source>
        <dbReference type="Pfam" id="PF07603"/>
    </source>
</evidence>
<dbReference type="OrthoDB" id="9793251at2"/>
<dbReference type="STRING" id="867345.SAMN05421693_12824"/>
<evidence type="ECO:0000313" key="3">
    <source>
        <dbReference type="Proteomes" id="UP000199496"/>
    </source>
</evidence>
<gene>
    <name evidence="2" type="ORF">SAMN05421693_12824</name>
</gene>
<proteinExistence type="predicted"/>
<protein>
    <recommendedName>
        <fullName evidence="1">Lcl C-terminal domain-containing protein</fullName>
    </recommendedName>
</protein>
<evidence type="ECO:0000313" key="2">
    <source>
        <dbReference type="EMBL" id="SEQ39904.1"/>
    </source>
</evidence>
<name>A0A1H9FPU0_9GAMM</name>
<accession>A0A1H9FPU0</accession>
<dbReference type="EMBL" id="FOFO01000028">
    <property type="protein sequence ID" value="SEQ39904.1"/>
    <property type="molecule type" value="Genomic_DNA"/>
</dbReference>
<dbReference type="Pfam" id="PF07603">
    <property type="entry name" value="Lcl_C"/>
    <property type="match status" value="1"/>
</dbReference>
<feature type="domain" description="Lcl C-terminal" evidence="1">
    <location>
        <begin position="54"/>
        <end position="177"/>
    </location>
</feature>
<keyword evidence="3" id="KW-1185">Reference proteome</keyword>
<dbReference type="Proteomes" id="UP000199496">
    <property type="component" value="Unassembled WGS sequence"/>
</dbReference>
<dbReference type="AlphaFoldDB" id="A0A1H9FPU0"/>
<organism evidence="2 3">
    <name type="scientific">Ectothiorhodospira magna</name>
    <dbReference type="NCBI Taxonomy" id="867345"/>
    <lineage>
        <taxon>Bacteria</taxon>
        <taxon>Pseudomonadati</taxon>
        <taxon>Pseudomonadota</taxon>
        <taxon>Gammaproteobacteria</taxon>
        <taxon>Chromatiales</taxon>
        <taxon>Ectothiorhodospiraceae</taxon>
        <taxon>Ectothiorhodospira</taxon>
    </lineage>
</organism>
<sequence>MLIVPKFCERLYLDSDGRHHLDRMPDLVYVDHGDGTATLAPSNPDSIYVDHHDGTVTDLRTGLMWKACAEGLNGATCENGSAEHLAWIDALEKAKASNFANYTDWRLPSVDELRSLIEQCRGSPTINTHRFPNTAGSLFWSVSPFPGVAEVAWAVSFGSEEDHGRHRDAPLAVRLVRGGQ</sequence>
<dbReference type="InterPro" id="IPR011460">
    <property type="entry name" value="Lcl_C"/>
</dbReference>
<dbReference type="PANTHER" id="PTHR35812:SF1">
    <property type="entry name" value="LIPOPROTEIN"/>
    <property type="match status" value="1"/>
</dbReference>
<dbReference type="RefSeq" id="WP_090208854.1">
    <property type="nucleotide sequence ID" value="NZ_FOFO01000028.1"/>
</dbReference>
<reference evidence="2 3" key="1">
    <citation type="submission" date="2016-10" db="EMBL/GenBank/DDBJ databases">
        <authorList>
            <person name="de Groot N.N."/>
        </authorList>
    </citation>
    <scope>NUCLEOTIDE SEQUENCE [LARGE SCALE GENOMIC DNA]</scope>
    <source>
        <strain evidence="2 3">B7-7</strain>
    </source>
</reference>
<dbReference type="PANTHER" id="PTHR35812">
    <property type="entry name" value="LIPOPROTEIN"/>
    <property type="match status" value="1"/>
</dbReference>